<name>A0ABZ0EAH3_9BURK</name>
<protein>
    <submittedName>
        <fullName evidence="1">Uncharacterized protein</fullName>
    </submittedName>
</protein>
<gene>
    <name evidence="1" type="ORF">RW095_01685</name>
</gene>
<dbReference type="EMBL" id="CP136511">
    <property type="protein sequence ID" value="WOD14246.1"/>
    <property type="molecule type" value="Genomic_DNA"/>
</dbReference>
<dbReference type="InterPro" id="IPR049070">
    <property type="entry name" value="T6SS_Tsi2-like"/>
</dbReference>
<keyword evidence="2" id="KW-1185">Reference proteome</keyword>
<proteinExistence type="predicted"/>
<dbReference type="Pfam" id="PF21643">
    <property type="entry name" value="T6SS_Tsi2-like"/>
    <property type="match status" value="1"/>
</dbReference>
<evidence type="ECO:0000313" key="2">
    <source>
        <dbReference type="Proteomes" id="UP001302652"/>
    </source>
</evidence>
<dbReference type="Gene3D" id="1.10.287.2500">
    <property type="match status" value="1"/>
</dbReference>
<accession>A0ABZ0EAH3</accession>
<organism evidence="1 2">
    <name type="scientific">Paraburkholderia kirstenboschensis</name>
    <dbReference type="NCBI Taxonomy" id="1245436"/>
    <lineage>
        <taxon>Bacteria</taxon>
        <taxon>Pseudomonadati</taxon>
        <taxon>Pseudomonadota</taxon>
        <taxon>Betaproteobacteria</taxon>
        <taxon>Burkholderiales</taxon>
        <taxon>Burkholderiaceae</taxon>
        <taxon>Paraburkholderia</taxon>
    </lineage>
</organism>
<dbReference type="RefSeq" id="WP_317016069.1">
    <property type="nucleotide sequence ID" value="NZ_CP136511.1"/>
</dbReference>
<dbReference type="Proteomes" id="UP001302652">
    <property type="component" value="Chromosome 3"/>
</dbReference>
<evidence type="ECO:0000313" key="1">
    <source>
        <dbReference type="EMBL" id="WOD14246.1"/>
    </source>
</evidence>
<sequence length="71" mass="7918">MPQISGRTLVVVIQSVDAELRHLRETPEEESGPGDDLRLMDLVNVAEELKNLYEEACAEADNLPPYHSLVT</sequence>
<reference evidence="1 2" key="1">
    <citation type="submission" date="2023-10" db="EMBL/GenBank/DDBJ databases">
        <title>Surface-active antibiotics is a multifunctional adaptation for post-fire microbes.</title>
        <authorList>
            <person name="Liu M.D."/>
            <person name="Du Y."/>
            <person name="Koupaei S.K."/>
            <person name="Kim N.R."/>
            <person name="Zhang W."/>
            <person name="Traxler M.F."/>
        </authorList>
    </citation>
    <scope>NUCLEOTIDE SEQUENCE [LARGE SCALE GENOMIC DNA]</scope>
    <source>
        <strain evidence="1 2">F3</strain>
    </source>
</reference>
<dbReference type="InterPro" id="IPR053756">
    <property type="entry name" value="Toxin_immunity_effector"/>
</dbReference>